<dbReference type="PANTHER" id="PTHR24346">
    <property type="entry name" value="MAP/MICROTUBULE AFFINITY-REGULATING KINASE"/>
    <property type="match status" value="1"/>
</dbReference>
<dbReference type="InterPro" id="IPR000719">
    <property type="entry name" value="Prot_kinase_dom"/>
</dbReference>
<dbReference type="Pfam" id="PF00069">
    <property type="entry name" value="Pkinase"/>
    <property type="match status" value="1"/>
</dbReference>
<comment type="caution">
    <text evidence="10">The sequence shown here is derived from an EMBL/GenBank/DDBJ whole genome shotgun (WGS) entry which is preliminary data.</text>
</comment>
<feature type="binding site" evidence="6">
    <location>
        <position position="225"/>
    </location>
    <ligand>
        <name>ATP</name>
        <dbReference type="ChEBI" id="CHEBI:30616"/>
    </ligand>
</feature>
<evidence type="ECO:0000256" key="6">
    <source>
        <dbReference type="PROSITE-ProRule" id="PRU10141"/>
    </source>
</evidence>
<dbReference type="PROSITE" id="PS50011">
    <property type="entry name" value="PROTEIN_KINASE_DOM"/>
    <property type="match status" value="1"/>
</dbReference>
<dbReference type="FunFam" id="1.10.510.10:FF:000571">
    <property type="entry name" value="Maternal embryonic leucine zipper kinase"/>
    <property type="match status" value="1"/>
</dbReference>
<dbReference type="GO" id="GO:0005524">
    <property type="term" value="F:ATP binding"/>
    <property type="evidence" value="ECO:0007669"/>
    <property type="project" value="UniProtKB-UniRule"/>
</dbReference>
<keyword evidence="3 6" id="KW-0547">Nucleotide-binding</keyword>
<keyword evidence="4" id="KW-0418">Kinase</keyword>
<dbReference type="SUPFAM" id="SSF56112">
    <property type="entry name" value="Protein kinase-like (PK-like)"/>
    <property type="match status" value="1"/>
</dbReference>
<keyword evidence="2" id="KW-0808">Transferase</keyword>
<evidence type="ECO:0000256" key="2">
    <source>
        <dbReference type="ARBA" id="ARBA00022679"/>
    </source>
</evidence>
<dbReference type="PROSITE" id="PS00107">
    <property type="entry name" value="PROTEIN_KINASE_ATP"/>
    <property type="match status" value="1"/>
</dbReference>
<dbReference type="SMART" id="SM00220">
    <property type="entry name" value="S_TKc"/>
    <property type="match status" value="1"/>
</dbReference>
<feature type="region of interest" description="Disordered" evidence="8">
    <location>
        <begin position="659"/>
        <end position="720"/>
    </location>
</feature>
<protein>
    <recommendedName>
        <fullName evidence="9">Protein kinase domain-containing protein</fullName>
    </recommendedName>
</protein>
<dbReference type="InterPro" id="IPR008271">
    <property type="entry name" value="Ser/Thr_kinase_AS"/>
</dbReference>
<dbReference type="PROSITE" id="PS00108">
    <property type="entry name" value="PROTEIN_KINASE_ST"/>
    <property type="match status" value="1"/>
</dbReference>
<keyword evidence="5 6" id="KW-0067">ATP-binding</keyword>
<reference evidence="11" key="1">
    <citation type="journal article" date="2023" name="Commun. Biol.">
        <title>Genome analysis of Parmales, the sister group of diatoms, reveals the evolutionary specialization of diatoms from phago-mixotrophs to photoautotrophs.</title>
        <authorList>
            <person name="Ban H."/>
            <person name="Sato S."/>
            <person name="Yoshikawa S."/>
            <person name="Yamada K."/>
            <person name="Nakamura Y."/>
            <person name="Ichinomiya M."/>
            <person name="Sato N."/>
            <person name="Blanc-Mathieu R."/>
            <person name="Endo H."/>
            <person name="Kuwata A."/>
            <person name="Ogata H."/>
        </authorList>
    </citation>
    <scope>NUCLEOTIDE SEQUENCE [LARGE SCALE GENOMIC DNA]</scope>
</reference>
<feature type="coiled-coil region" evidence="7">
    <location>
        <begin position="105"/>
        <end position="139"/>
    </location>
</feature>
<evidence type="ECO:0000256" key="4">
    <source>
        <dbReference type="ARBA" id="ARBA00022777"/>
    </source>
</evidence>
<dbReference type="GO" id="GO:0035556">
    <property type="term" value="P:intracellular signal transduction"/>
    <property type="evidence" value="ECO:0007669"/>
    <property type="project" value="TreeGrafter"/>
</dbReference>
<name>A0A9W7GJW8_9STRA</name>
<feature type="domain" description="Protein kinase" evidence="9">
    <location>
        <begin position="196"/>
        <end position="476"/>
    </location>
</feature>
<gene>
    <name evidence="10" type="ORF">TrCOL_g10718</name>
</gene>
<feature type="compositionally biased region" description="Polar residues" evidence="8">
    <location>
        <begin position="734"/>
        <end position="747"/>
    </location>
</feature>
<sequence length="799" mass="88682">MRIHQKSELLRWLQLCFGWSMSTIIYVSDTLSGGVETTSGHSDAAERAAKAVGGKVQHIFSEIEGPPYRTVGEVLEEIEGDCYVSGYKIHTGSESASEMRARQEDEDKDLQIERLKAEMKKLERKLEDTAQSAKSFNSQQKKLYEGFKVLRMKYDDLKADTAVTMWEYIPKKIKGFDELEETNVSIYESSTRIGEYKIGEILGEGQFADVKLARKRDSDKVLAVKIMRKDKVHSVRDLKRVQNEIAVLKKVRHPNIVGFVDVIFSPTHVYLFVEKGGKDLFEFFSSHLNGVEHEMAVEIILGITLPIAYLHSMNICHRDLKPENVLLKVGEGGKIQCDMIQICDFGLCQKVKQPEVSMLTEFCGSPGFFAPEMVLGGGKYNGLLVDVWSIGCIMLELTLGHERFCKNWMSAYDFEIIQRPSSFEDSIEDAVENLDLRSMTDEMREFITDVLVIKPSERTTSENLLSSAWFKGHPSLPENMAVEEQPRRVHLDSMDVQATGKLMSGMCIPQTQDEFKNLSSEIKEPDSPNFVFLDVDGDRNSEAKSPSILREMSFDDDAKLGTAPLLPSHNSINDLQELAAAKKRMVVKERENSESPTPTGNTKHKLSPAPSPMSDAPDNANVDEKRNQNARFNNSLSLRARRHFQGTVDTKSAQMFWTVPSDPNTGESTGSGGTPSSFGKKVGSPSRRADSIMGRKKVSGGGSGLNLPPIEPGTPSLNSAKKHVISGSKLLKNLNPSVGSCSPQTSPEKGVVYSKGGGGGEEDSDISPPVMRFAARGRSESQESIVIQEVEDEDSKRED</sequence>
<dbReference type="AlphaFoldDB" id="A0A9W7GJW8"/>
<evidence type="ECO:0000313" key="10">
    <source>
        <dbReference type="EMBL" id="GMI47099.1"/>
    </source>
</evidence>
<evidence type="ECO:0000259" key="9">
    <source>
        <dbReference type="PROSITE" id="PS50011"/>
    </source>
</evidence>
<feature type="region of interest" description="Disordered" evidence="8">
    <location>
        <begin position="585"/>
        <end position="622"/>
    </location>
</feature>
<feature type="region of interest" description="Disordered" evidence="8">
    <location>
        <begin position="733"/>
        <end position="799"/>
    </location>
</feature>
<proteinExistence type="predicted"/>
<organism evidence="10 11">
    <name type="scientific">Triparma columacea</name>
    <dbReference type="NCBI Taxonomy" id="722753"/>
    <lineage>
        <taxon>Eukaryota</taxon>
        <taxon>Sar</taxon>
        <taxon>Stramenopiles</taxon>
        <taxon>Ochrophyta</taxon>
        <taxon>Bolidophyceae</taxon>
        <taxon>Parmales</taxon>
        <taxon>Triparmaceae</taxon>
        <taxon>Triparma</taxon>
    </lineage>
</organism>
<evidence type="ECO:0000256" key="3">
    <source>
        <dbReference type="ARBA" id="ARBA00022741"/>
    </source>
</evidence>
<dbReference type="InterPro" id="IPR017441">
    <property type="entry name" value="Protein_kinase_ATP_BS"/>
</dbReference>
<keyword evidence="7" id="KW-0175">Coiled coil</keyword>
<dbReference type="PANTHER" id="PTHR24346:SF82">
    <property type="entry name" value="KP78A-RELATED"/>
    <property type="match status" value="1"/>
</dbReference>
<evidence type="ECO:0000313" key="11">
    <source>
        <dbReference type="Proteomes" id="UP001165065"/>
    </source>
</evidence>
<dbReference type="EMBL" id="BRYA01000330">
    <property type="protein sequence ID" value="GMI47099.1"/>
    <property type="molecule type" value="Genomic_DNA"/>
</dbReference>
<evidence type="ECO:0000256" key="1">
    <source>
        <dbReference type="ARBA" id="ARBA00022527"/>
    </source>
</evidence>
<evidence type="ECO:0000256" key="8">
    <source>
        <dbReference type="SAM" id="MobiDB-lite"/>
    </source>
</evidence>
<accession>A0A9W7GJW8</accession>
<evidence type="ECO:0000256" key="5">
    <source>
        <dbReference type="ARBA" id="ARBA00022840"/>
    </source>
</evidence>
<dbReference type="GO" id="GO:0004674">
    <property type="term" value="F:protein serine/threonine kinase activity"/>
    <property type="evidence" value="ECO:0007669"/>
    <property type="project" value="UniProtKB-KW"/>
</dbReference>
<evidence type="ECO:0000256" key="7">
    <source>
        <dbReference type="SAM" id="Coils"/>
    </source>
</evidence>
<keyword evidence="11" id="KW-1185">Reference proteome</keyword>
<dbReference type="GO" id="GO:0005737">
    <property type="term" value="C:cytoplasm"/>
    <property type="evidence" value="ECO:0007669"/>
    <property type="project" value="TreeGrafter"/>
</dbReference>
<dbReference type="Proteomes" id="UP001165065">
    <property type="component" value="Unassembled WGS sequence"/>
</dbReference>
<dbReference type="OrthoDB" id="190564at2759"/>
<dbReference type="InterPro" id="IPR011009">
    <property type="entry name" value="Kinase-like_dom_sf"/>
</dbReference>
<dbReference type="Gene3D" id="1.10.510.10">
    <property type="entry name" value="Transferase(Phosphotransferase) domain 1"/>
    <property type="match status" value="1"/>
</dbReference>
<keyword evidence="1" id="KW-0723">Serine/threonine-protein kinase</keyword>
<dbReference type="FunFam" id="3.30.200.20:FF:000042">
    <property type="entry name" value="Aurora kinase A"/>
    <property type="match status" value="1"/>
</dbReference>